<name>A0A6N1NWY9_9VIRU</name>
<evidence type="ECO:0000313" key="7">
    <source>
        <dbReference type="EMBL" id="QKU34021.1"/>
    </source>
</evidence>
<evidence type="ECO:0000256" key="2">
    <source>
        <dbReference type="ARBA" id="ARBA00022771"/>
    </source>
</evidence>
<dbReference type="GeneID" id="80517326"/>
<dbReference type="GO" id="GO:0008270">
    <property type="term" value="F:zinc ion binding"/>
    <property type="evidence" value="ECO:0007669"/>
    <property type="project" value="UniProtKB-KW"/>
</dbReference>
<evidence type="ECO:0000259" key="6">
    <source>
        <dbReference type="PROSITE" id="PS50103"/>
    </source>
</evidence>
<keyword evidence="1 4" id="KW-0479">Metal-binding</keyword>
<evidence type="ECO:0000256" key="1">
    <source>
        <dbReference type="ARBA" id="ARBA00022723"/>
    </source>
</evidence>
<dbReference type="RefSeq" id="YP_010780635.1">
    <property type="nucleotide sequence ID" value="NC_075038.1"/>
</dbReference>
<evidence type="ECO:0000256" key="4">
    <source>
        <dbReference type="PROSITE-ProRule" id="PRU00723"/>
    </source>
</evidence>
<protein>
    <recommendedName>
        <fullName evidence="6">C3H1-type domain-containing protein</fullName>
    </recommendedName>
</protein>
<accession>A0A6N1NWY9</accession>
<dbReference type="InterPro" id="IPR000571">
    <property type="entry name" value="Znf_CCCH"/>
</dbReference>
<keyword evidence="3 4" id="KW-0862">Zinc</keyword>
<sequence length="297" mass="34704">MDNNILNETDYNDEPLNNFVDDGYDSNDEIKIEITDCKNGNSCTQIYTVPYRPTHCNEKRLICFSTINNEKCGYGTNCTYAHSLEEQKIDDDKKFIYQIVVDKNLMNFFSMTNPKTDEIYKHLLFLTHICDNCINKKCTGGYNCRNGVCHFSLKLCKNDLLTGECLNKLTDVHVNEDIIDKLNSNGFVGCDTYKGCINGHHLTTRNLIPYYKYVHLKENCKKNKYHSVRYIDINPLNRIYKNSYNNQFNYNTDYNSNDSDSSSDEEINSWFQKKNDSDDEWNDCINYNNNNDNDNDN</sequence>
<feature type="domain" description="C3H1-type" evidence="6">
    <location>
        <begin position="57"/>
        <end position="85"/>
    </location>
</feature>
<feature type="zinc finger region" description="C3H1-type" evidence="4">
    <location>
        <begin position="57"/>
        <end position="85"/>
    </location>
</feature>
<keyword evidence="2 4" id="KW-0863">Zinc-finger</keyword>
<dbReference type="PROSITE" id="PS50103">
    <property type="entry name" value="ZF_C3H1"/>
    <property type="match status" value="1"/>
</dbReference>
<dbReference type="SUPFAM" id="SSF90229">
    <property type="entry name" value="CCCH zinc finger"/>
    <property type="match status" value="1"/>
</dbReference>
<evidence type="ECO:0000256" key="5">
    <source>
        <dbReference type="SAM" id="MobiDB-lite"/>
    </source>
</evidence>
<reference evidence="7" key="2">
    <citation type="journal article" date="2018" name="Nat. Commun.">
        <title>Tailed giant Tupanvirus possesses the most complete translational apparatus of the known virosphere.</title>
        <authorList>
            <person name="Abrahao J."/>
            <person name="Silva L."/>
            <person name="Silva L.S."/>
            <person name="Khalil J.Y.B."/>
            <person name="Rodrigues R."/>
            <person name="Arantes T."/>
            <person name="Assis F."/>
            <person name="Boratto P."/>
            <person name="Andrade M."/>
            <person name="Kroon E.G."/>
            <person name="Ribeiro B."/>
            <person name="Bergier I."/>
            <person name="Seligmann H."/>
            <person name="Ghigo E."/>
            <person name="Colson P."/>
            <person name="Levasseur A."/>
            <person name="Kroemer G."/>
            <person name="Raoult D."/>
            <person name="La Scola B."/>
        </authorList>
    </citation>
    <scope>NUCLEOTIDE SEQUENCE [LARGE SCALE GENOMIC DNA]</scope>
    <source>
        <strain evidence="7">Deep ocean</strain>
    </source>
</reference>
<dbReference type="InterPro" id="IPR036855">
    <property type="entry name" value="Znf_CCCH_sf"/>
</dbReference>
<dbReference type="EMBL" id="MF405918">
    <property type="protein sequence ID" value="QKU34021.1"/>
    <property type="molecule type" value="Genomic_DNA"/>
</dbReference>
<organism evidence="7">
    <name type="scientific">Tupanvirus deep ocean</name>
    <dbReference type="NCBI Taxonomy" id="2126984"/>
    <lineage>
        <taxon>Viruses</taxon>
        <taxon>Varidnaviria</taxon>
        <taxon>Bamfordvirae</taxon>
        <taxon>Nucleocytoviricota</taxon>
        <taxon>Megaviricetes</taxon>
        <taxon>Imitervirales</taxon>
        <taxon>Mimiviridae</taxon>
        <taxon>Megamimivirinae</taxon>
        <taxon>Tupanvirus</taxon>
        <taxon>Tupanvirus altamarinense</taxon>
    </lineage>
</organism>
<feature type="region of interest" description="Disordered" evidence="5">
    <location>
        <begin position="273"/>
        <end position="297"/>
    </location>
</feature>
<evidence type="ECO:0000256" key="3">
    <source>
        <dbReference type="ARBA" id="ARBA00022833"/>
    </source>
</evidence>
<reference evidence="7" key="1">
    <citation type="submission" date="2017-06" db="EMBL/GenBank/DDBJ databases">
        <authorList>
            <person name="Assis F.L."/>
            <person name="Abrahao J.S."/>
            <person name="Silva L."/>
            <person name="Khalil J.B."/>
            <person name="Rodrigues R."/>
            <person name="Silva L.S."/>
            <person name="Boratto P."/>
            <person name="Andrade M."/>
            <person name="Kroon E.G."/>
            <person name="Ribeiro B."/>
            <person name="Bergier I."/>
            <person name="Seligmann H."/>
            <person name="Ghigo E."/>
            <person name="Colson P."/>
            <person name="Levasseur A."/>
            <person name="Raoult D."/>
            <person name="Scola B.L."/>
        </authorList>
    </citation>
    <scope>NUCLEOTIDE SEQUENCE</scope>
    <source>
        <strain evidence="7">Deep ocean</strain>
    </source>
</reference>
<feature type="compositionally biased region" description="Low complexity" evidence="5">
    <location>
        <begin position="283"/>
        <end position="297"/>
    </location>
</feature>
<dbReference type="KEGG" id="vg:80517326"/>
<proteinExistence type="predicted"/>